<name>A0A0A9HEC9_ARUDO</name>
<accession>A0A0A9HEC9</accession>
<dbReference type="AlphaFoldDB" id="A0A0A9HEC9"/>
<dbReference type="EMBL" id="GBRH01163747">
    <property type="protein sequence ID" value="JAE34149.1"/>
    <property type="molecule type" value="Transcribed_RNA"/>
</dbReference>
<proteinExistence type="predicted"/>
<protein>
    <submittedName>
        <fullName evidence="1">Uncharacterized protein</fullName>
    </submittedName>
</protein>
<reference evidence="1" key="2">
    <citation type="journal article" date="2015" name="Data Brief">
        <title>Shoot transcriptome of the giant reed, Arundo donax.</title>
        <authorList>
            <person name="Barrero R.A."/>
            <person name="Guerrero F.D."/>
            <person name="Moolhuijzen P."/>
            <person name="Goolsby J.A."/>
            <person name="Tidwell J."/>
            <person name="Bellgard S.E."/>
            <person name="Bellgard M.I."/>
        </authorList>
    </citation>
    <scope>NUCLEOTIDE SEQUENCE</scope>
    <source>
        <tissue evidence="1">Shoot tissue taken approximately 20 cm above the soil surface</tissue>
    </source>
</reference>
<evidence type="ECO:0000313" key="1">
    <source>
        <dbReference type="EMBL" id="JAE34149.1"/>
    </source>
</evidence>
<reference evidence="1" key="1">
    <citation type="submission" date="2014-09" db="EMBL/GenBank/DDBJ databases">
        <authorList>
            <person name="Magalhaes I.L.F."/>
            <person name="Oliveira U."/>
            <person name="Santos F.R."/>
            <person name="Vidigal T.H.D.A."/>
            <person name="Brescovit A.D."/>
            <person name="Santos A.J."/>
        </authorList>
    </citation>
    <scope>NUCLEOTIDE SEQUENCE</scope>
    <source>
        <tissue evidence="1">Shoot tissue taken approximately 20 cm above the soil surface</tissue>
    </source>
</reference>
<organism evidence="1">
    <name type="scientific">Arundo donax</name>
    <name type="common">Giant reed</name>
    <name type="synonym">Donax arundinaceus</name>
    <dbReference type="NCBI Taxonomy" id="35708"/>
    <lineage>
        <taxon>Eukaryota</taxon>
        <taxon>Viridiplantae</taxon>
        <taxon>Streptophyta</taxon>
        <taxon>Embryophyta</taxon>
        <taxon>Tracheophyta</taxon>
        <taxon>Spermatophyta</taxon>
        <taxon>Magnoliopsida</taxon>
        <taxon>Liliopsida</taxon>
        <taxon>Poales</taxon>
        <taxon>Poaceae</taxon>
        <taxon>PACMAD clade</taxon>
        <taxon>Arundinoideae</taxon>
        <taxon>Arundineae</taxon>
        <taxon>Arundo</taxon>
    </lineage>
</organism>
<sequence length="19" mass="2208">MTLDTIQSNMTTYNSIMRS</sequence>